<reference evidence="7 8" key="1">
    <citation type="submission" date="2023-11" db="EMBL/GenBank/DDBJ databases">
        <title>Halocaridina rubra genome assembly.</title>
        <authorList>
            <person name="Smith C."/>
        </authorList>
    </citation>
    <scope>NUCLEOTIDE SEQUENCE [LARGE SCALE GENOMIC DNA]</scope>
    <source>
        <strain evidence="7">EP-1</strain>
        <tissue evidence="7">Whole</tissue>
    </source>
</reference>
<dbReference type="SUPFAM" id="SSF47454">
    <property type="entry name" value="A DNA-binding domain in eukaryotic transcription factors"/>
    <property type="match status" value="1"/>
</dbReference>
<evidence type="ECO:0000256" key="1">
    <source>
        <dbReference type="ARBA" id="ARBA00023015"/>
    </source>
</evidence>
<dbReference type="InterPro" id="IPR004827">
    <property type="entry name" value="bZIP"/>
</dbReference>
<dbReference type="InterPro" id="IPR046347">
    <property type="entry name" value="bZIP_sf"/>
</dbReference>
<protein>
    <recommendedName>
        <fullName evidence="6">BZIP domain-containing protein</fullName>
    </recommendedName>
</protein>
<dbReference type="Pfam" id="PF03131">
    <property type="entry name" value="bZIP_Maf"/>
    <property type="match status" value="1"/>
</dbReference>
<dbReference type="SMART" id="SM00338">
    <property type="entry name" value="BRLZ"/>
    <property type="match status" value="1"/>
</dbReference>
<dbReference type="Proteomes" id="UP001381693">
    <property type="component" value="Unassembled WGS sequence"/>
</dbReference>
<dbReference type="SUPFAM" id="SSF57959">
    <property type="entry name" value="Leucine zipper domain"/>
    <property type="match status" value="1"/>
</dbReference>
<dbReference type="PROSITE" id="PS50217">
    <property type="entry name" value="BZIP"/>
    <property type="match status" value="1"/>
</dbReference>
<keyword evidence="8" id="KW-1185">Reference proteome</keyword>
<evidence type="ECO:0000259" key="6">
    <source>
        <dbReference type="PROSITE" id="PS50217"/>
    </source>
</evidence>
<accession>A0AAN8WYX4</accession>
<keyword evidence="4" id="KW-0175">Coiled coil</keyword>
<sequence>MNVESSGEEDGELAIDESRDVRDFPAKSQLLQQMLLASASNVQGSSIPLFGGGLALPPSTVTEGVPFPLAEKPPYTQLLMRMAQHASLRENLGKLLTVDVHPLDLRVDSQNSQGKDVVENQSLSLNSEDATREYSRQCLQSPFNSSDSQVSPQMVSLRALLESQSQTGRSEHMPQRSESMVELSDEELTKLSVKELNKRLFHVPKLLQDEVKKKRRTLKNRGYAQACRTKRVAYQKELKQIIKGLQKENTDTRKEVSRLSQQIILYKSENSLLKDDIENLKMQLKTTNKLEKVKQQSNICHKCKNVFIAFSSSDQEHLESGNRSDASTSSSSTTEF</sequence>
<keyword evidence="2" id="KW-0238">DNA-binding</keyword>
<gene>
    <name evidence="7" type="ORF">SK128_010624</name>
</gene>
<feature type="coiled-coil region" evidence="4">
    <location>
        <begin position="235"/>
        <end position="290"/>
    </location>
</feature>
<keyword evidence="1" id="KW-0805">Transcription regulation</keyword>
<evidence type="ECO:0000256" key="5">
    <source>
        <dbReference type="SAM" id="MobiDB-lite"/>
    </source>
</evidence>
<dbReference type="InterPro" id="IPR024874">
    <property type="entry name" value="Transcription_factor_Maf_fam"/>
</dbReference>
<dbReference type="GO" id="GO:0005634">
    <property type="term" value="C:nucleus"/>
    <property type="evidence" value="ECO:0007669"/>
    <property type="project" value="TreeGrafter"/>
</dbReference>
<name>A0AAN8WYX4_HALRR</name>
<feature type="region of interest" description="Disordered" evidence="5">
    <location>
        <begin position="314"/>
        <end position="336"/>
    </location>
</feature>
<evidence type="ECO:0000313" key="7">
    <source>
        <dbReference type="EMBL" id="KAK7074911.1"/>
    </source>
</evidence>
<evidence type="ECO:0000256" key="3">
    <source>
        <dbReference type="ARBA" id="ARBA00023163"/>
    </source>
</evidence>
<dbReference type="InterPro" id="IPR008917">
    <property type="entry name" value="TF_DNA-bd_sf"/>
</dbReference>
<keyword evidence="3" id="KW-0804">Transcription</keyword>
<evidence type="ECO:0000256" key="4">
    <source>
        <dbReference type="SAM" id="Coils"/>
    </source>
</evidence>
<feature type="compositionally biased region" description="Low complexity" evidence="5">
    <location>
        <begin position="327"/>
        <end position="336"/>
    </location>
</feature>
<feature type="domain" description="BZIP" evidence="6">
    <location>
        <begin position="210"/>
        <end position="273"/>
    </location>
</feature>
<comment type="caution">
    <text evidence="7">The sequence shown here is derived from an EMBL/GenBank/DDBJ whole genome shotgun (WGS) entry which is preliminary data.</text>
</comment>
<dbReference type="PANTHER" id="PTHR10129:SF48">
    <property type="entry name" value="MAF-S, ISOFORM B"/>
    <property type="match status" value="1"/>
</dbReference>
<dbReference type="EMBL" id="JAXCGZ010011411">
    <property type="protein sequence ID" value="KAK7074911.1"/>
    <property type="molecule type" value="Genomic_DNA"/>
</dbReference>
<dbReference type="AlphaFoldDB" id="A0AAN8WYX4"/>
<evidence type="ECO:0000313" key="8">
    <source>
        <dbReference type="Proteomes" id="UP001381693"/>
    </source>
</evidence>
<dbReference type="Gene3D" id="1.20.5.170">
    <property type="match status" value="1"/>
</dbReference>
<evidence type="ECO:0000256" key="2">
    <source>
        <dbReference type="ARBA" id="ARBA00023125"/>
    </source>
</evidence>
<dbReference type="GO" id="GO:0000981">
    <property type="term" value="F:DNA-binding transcription factor activity, RNA polymerase II-specific"/>
    <property type="evidence" value="ECO:0007669"/>
    <property type="project" value="TreeGrafter"/>
</dbReference>
<dbReference type="InterPro" id="IPR004826">
    <property type="entry name" value="bZIP_Maf"/>
</dbReference>
<dbReference type="GO" id="GO:0000978">
    <property type="term" value="F:RNA polymerase II cis-regulatory region sequence-specific DNA binding"/>
    <property type="evidence" value="ECO:0007669"/>
    <property type="project" value="TreeGrafter"/>
</dbReference>
<proteinExistence type="predicted"/>
<organism evidence="7 8">
    <name type="scientific">Halocaridina rubra</name>
    <name type="common">Hawaiian red shrimp</name>
    <dbReference type="NCBI Taxonomy" id="373956"/>
    <lineage>
        <taxon>Eukaryota</taxon>
        <taxon>Metazoa</taxon>
        <taxon>Ecdysozoa</taxon>
        <taxon>Arthropoda</taxon>
        <taxon>Crustacea</taxon>
        <taxon>Multicrustacea</taxon>
        <taxon>Malacostraca</taxon>
        <taxon>Eumalacostraca</taxon>
        <taxon>Eucarida</taxon>
        <taxon>Decapoda</taxon>
        <taxon>Pleocyemata</taxon>
        <taxon>Caridea</taxon>
        <taxon>Atyoidea</taxon>
        <taxon>Atyidae</taxon>
        <taxon>Halocaridina</taxon>
    </lineage>
</organism>
<dbReference type="PANTHER" id="PTHR10129">
    <property type="entry name" value="TRANSCRIPTION FACTOR MAF"/>
    <property type="match status" value="1"/>
</dbReference>